<keyword evidence="1" id="KW-0472">Membrane</keyword>
<evidence type="ECO:0000256" key="1">
    <source>
        <dbReference type="SAM" id="Phobius"/>
    </source>
</evidence>
<dbReference type="KEGG" id="eao:BD94_1063"/>
<protein>
    <recommendedName>
        <fullName evidence="4">Integral membrane protein</fullName>
    </recommendedName>
</protein>
<feature type="transmembrane region" description="Helical" evidence="1">
    <location>
        <begin position="69"/>
        <end position="89"/>
    </location>
</feature>
<evidence type="ECO:0008006" key="4">
    <source>
        <dbReference type="Google" id="ProtNLM"/>
    </source>
</evidence>
<feature type="transmembrane region" description="Helical" evidence="1">
    <location>
        <begin position="6"/>
        <end position="24"/>
    </location>
</feature>
<gene>
    <name evidence="2" type="ORF">BD94_1063</name>
</gene>
<feature type="transmembrane region" description="Helical" evidence="1">
    <location>
        <begin position="31"/>
        <end position="49"/>
    </location>
</feature>
<keyword evidence="1" id="KW-0812">Transmembrane</keyword>
<dbReference type="AlphaFoldDB" id="A0A077EDZ9"/>
<keyword evidence="1" id="KW-1133">Transmembrane helix</keyword>
<dbReference type="Proteomes" id="UP000028933">
    <property type="component" value="Chromosome"/>
</dbReference>
<proteinExistence type="predicted"/>
<reference evidence="2" key="2">
    <citation type="journal article" date="2015" name="Genome Biol. Evol.">
        <title>Complete Genome Sequence and Transcriptomic Analysis of the Novel Pathogen Elizabethkingia anophelis in Response to Oxidative Stress.</title>
        <authorList>
            <person name="Li Y."/>
            <person name="Liu Y."/>
            <person name="Chew S.C."/>
            <person name="Tay M."/>
            <person name="Salido M.M."/>
            <person name="Teo J."/>
            <person name="Lauro F.M."/>
            <person name="Givskov M."/>
            <person name="Yang L."/>
        </authorList>
    </citation>
    <scope>NUCLEOTIDE SEQUENCE</scope>
    <source>
        <strain evidence="2">NUHP1</strain>
    </source>
</reference>
<sequence>MILVYTIVIITILQITAYILLDKYKLKNWKYLILGFILLIDISMPPGFFIEKDPNEIVKCGNQALGIKLFFMILGGAIAVITHFIYVIVMKFSAKNKNV</sequence>
<reference evidence="2" key="1">
    <citation type="journal article" date="2013" name="Lancet">
        <title>First case of E anophelis outbreak in an intensive-care unit.</title>
        <authorList>
            <person name="Teo J."/>
            <person name="Tan S.Y."/>
            <person name="Tay M."/>
            <person name="Ding Y."/>
            <person name="Kjelleberg S."/>
            <person name="Givskov M."/>
            <person name="Lin R.T."/>
            <person name="Yang L."/>
        </authorList>
    </citation>
    <scope>NUCLEOTIDE SEQUENCE [LARGE SCALE GENOMIC DNA]</scope>
    <source>
        <strain evidence="2">NUHP1</strain>
    </source>
</reference>
<dbReference type="RefSeq" id="WP_024565245.1">
    <property type="nucleotide sequence ID" value="NZ_CP007547.1"/>
</dbReference>
<accession>A0A077EDZ9</accession>
<dbReference type="eggNOG" id="ENOG502ZZQJ">
    <property type="taxonomic scope" value="Bacteria"/>
</dbReference>
<dbReference type="HOGENOM" id="CLU_2315848_0_0_10"/>
<evidence type="ECO:0000313" key="3">
    <source>
        <dbReference type="Proteomes" id="UP000028933"/>
    </source>
</evidence>
<dbReference type="EMBL" id="CP007547">
    <property type="protein sequence ID" value="AIL44838.1"/>
    <property type="molecule type" value="Genomic_DNA"/>
</dbReference>
<name>A0A077EDZ9_9FLAO</name>
<evidence type="ECO:0000313" key="2">
    <source>
        <dbReference type="EMBL" id="AIL44838.1"/>
    </source>
</evidence>
<organism evidence="2 3">
    <name type="scientific">Elizabethkingia anophelis NUHP1</name>
    <dbReference type="NCBI Taxonomy" id="1338011"/>
    <lineage>
        <taxon>Bacteria</taxon>
        <taxon>Pseudomonadati</taxon>
        <taxon>Bacteroidota</taxon>
        <taxon>Flavobacteriia</taxon>
        <taxon>Flavobacteriales</taxon>
        <taxon>Weeksellaceae</taxon>
        <taxon>Elizabethkingia</taxon>
    </lineage>
</organism>